<sequence length="549" mass="62991">MEIMTQQKELAHAYSSPFLLLSIDLKLEVFDFVRSKIDQGNARLVSQEWNRLMKPRMWRDFTSGLRGTFAKDIESLVNEKHDCLHDIRKLNIGGRHLGPDYDSHFSSFMHLLRENQLLEFRSAKEAPINPMQLLCLLRRQSSLRSFSARLDFSDTSAQNRVSWIINQIRLLTPALPAIRSLRIYVRDRASKDDHEGVSEELEMACTRLLIDSASLLEDLEICGWRLTQIDRIPITTFFSHTAKTAYIPKKLRRLLLCDIDFCNQGSELFEIIDVSALHSLELRYCDRMGPFFCALAASIRQLGTQLKVLTVRARNNEISRSNRNIVQGVNALLCSFAGLEELELAFLQCGFIDWKESLGPHRDSLKRVLISSTSMCDGITKWPQMIAFILAQCPHVQQFAYLPSVTYLGKVADCKLPCSLDTPLLVTLDSVVTAPSVRVLRLLYAPGFWNVEKAHRQEPSWAEKAGRMAHRFATLVLRYLELRGSHVKLLAISPISRWEQARSDSNRHYYPHYYYRREMTEVDGNKVVEAVPFPDCLAEWPDATILRSV</sequence>
<reference evidence="2" key="1">
    <citation type="journal article" date="2020" name="Stud. Mycol.">
        <title>101 Dothideomycetes genomes: A test case for predicting lifestyles and emergence of pathogens.</title>
        <authorList>
            <person name="Haridas S."/>
            <person name="Albert R."/>
            <person name="Binder M."/>
            <person name="Bloem J."/>
            <person name="LaButti K."/>
            <person name="Salamov A."/>
            <person name="Andreopoulos B."/>
            <person name="Baker S."/>
            <person name="Barry K."/>
            <person name="Bills G."/>
            <person name="Bluhm B."/>
            <person name="Cannon C."/>
            <person name="Castanera R."/>
            <person name="Culley D."/>
            <person name="Daum C."/>
            <person name="Ezra D."/>
            <person name="Gonzalez J."/>
            <person name="Henrissat B."/>
            <person name="Kuo A."/>
            <person name="Liang C."/>
            <person name="Lipzen A."/>
            <person name="Lutzoni F."/>
            <person name="Magnuson J."/>
            <person name="Mondo S."/>
            <person name="Nolan M."/>
            <person name="Ohm R."/>
            <person name="Pangilinan J."/>
            <person name="Park H.-J."/>
            <person name="Ramirez L."/>
            <person name="Alfaro M."/>
            <person name="Sun H."/>
            <person name="Tritt A."/>
            <person name="Yoshinaga Y."/>
            <person name="Zwiers L.-H."/>
            <person name="Turgeon B."/>
            <person name="Goodwin S."/>
            <person name="Spatafora J."/>
            <person name="Crous P."/>
            <person name="Grigoriev I."/>
        </authorList>
    </citation>
    <scope>NUCLEOTIDE SEQUENCE [LARGE SCALE GENOMIC DNA]</scope>
    <source>
        <strain evidence="2">CBS 304.66</strain>
    </source>
</reference>
<accession>A0A9P4KDX2</accession>
<proteinExistence type="predicted"/>
<comment type="caution">
    <text evidence="1">The sequence shown here is derived from an EMBL/GenBank/DDBJ whole genome shotgun (WGS) entry which is preliminary data.</text>
</comment>
<dbReference type="OrthoDB" id="3794784at2759"/>
<dbReference type="Proteomes" id="UP000800093">
    <property type="component" value="Unassembled WGS sequence"/>
</dbReference>
<name>A0A9P4KDX2_9PLEO</name>
<dbReference type="AlphaFoldDB" id="A0A9P4KDX2"/>
<keyword evidence="2" id="KW-1185">Reference proteome</keyword>
<evidence type="ECO:0008006" key="3">
    <source>
        <dbReference type="Google" id="ProtNLM"/>
    </source>
</evidence>
<evidence type="ECO:0000313" key="1">
    <source>
        <dbReference type="EMBL" id="KAF2266888.1"/>
    </source>
</evidence>
<organism evidence="1 2">
    <name type="scientific">Lojkania enalia</name>
    <dbReference type="NCBI Taxonomy" id="147567"/>
    <lineage>
        <taxon>Eukaryota</taxon>
        <taxon>Fungi</taxon>
        <taxon>Dikarya</taxon>
        <taxon>Ascomycota</taxon>
        <taxon>Pezizomycotina</taxon>
        <taxon>Dothideomycetes</taxon>
        <taxon>Pleosporomycetidae</taxon>
        <taxon>Pleosporales</taxon>
        <taxon>Pleosporales incertae sedis</taxon>
        <taxon>Lojkania</taxon>
    </lineage>
</organism>
<gene>
    <name evidence="1" type="ORF">CC78DRAFT_566612</name>
</gene>
<protein>
    <recommendedName>
        <fullName evidence="3">F-box domain-containing protein</fullName>
    </recommendedName>
</protein>
<dbReference type="SUPFAM" id="SSF52047">
    <property type="entry name" value="RNI-like"/>
    <property type="match status" value="1"/>
</dbReference>
<evidence type="ECO:0000313" key="2">
    <source>
        <dbReference type="Proteomes" id="UP000800093"/>
    </source>
</evidence>
<dbReference type="EMBL" id="ML986595">
    <property type="protein sequence ID" value="KAF2266888.1"/>
    <property type="molecule type" value="Genomic_DNA"/>
</dbReference>